<dbReference type="AlphaFoldDB" id="A0A8X7RHT4"/>
<evidence type="ECO:0000313" key="2">
    <source>
        <dbReference type="Proteomes" id="UP000886595"/>
    </source>
</evidence>
<organism evidence="1 2">
    <name type="scientific">Brassica carinata</name>
    <name type="common">Ethiopian mustard</name>
    <name type="synonym">Abyssinian cabbage</name>
    <dbReference type="NCBI Taxonomy" id="52824"/>
    <lineage>
        <taxon>Eukaryota</taxon>
        <taxon>Viridiplantae</taxon>
        <taxon>Streptophyta</taxon>
        <taxon>Embryophyta</taxon>
        <taxon>Tracheophyta</taxon>
        <taxon>Spermatophyta</taxon>
        <taxon>Magnoliopsida</taxon>
        <taxon>eudicotyledons</taxon>
        <taxon>Gunneridae</taxon>
        <taxon>Pentapetalae</taxon>
        <taxon>rosids</taxon>
        <taxon>malvids</taxon>
        <taxon>Brassicales</taxon>
        <taxon>Brassicaceae</taxon>
        <taxon>Brassiceae</taxon>
        <taxon>Brassica</taxon>
    </lineage>
</organism>
<reference evidence="1 2" key="1">
    <citation type="submission" date="2020-02" db="EMBL/GenBank/DDBJ databases">
        <authorList>
            <person name="Ma Q."/>
            <person name="Huang Y."/>
            <person name="Song X."/>
            <person name="Pei D."/>
        </authorList>
    </citation>
    <scope>NUCLEOTIDE SEQUENCE [LARGE SCALE GENOMIC DNA]</scope>
    <source>
        <strain evidence="1">Sxm20200214</strain>
        <tissue evidence="1">Leaf</tissue>
    </source>
</reference>
<dbReference type="Proteomes" id="UP000886595">
    <property type="component" value="Unassembled WGS sequence"/>
</dbReference>
<evidence type="ECO:0000313" key="1">
    <source>
        <dbReference type="EMBL" id="KAG2287155.1"/>
    </source>
</evidence>
<proteinExistence type="predicted"/>
<name>A0A8X7RHT4_BRACI</name>
<comment type="caution">
    <text evidence="1">The sequence shown here is derived from an EMBL/GenBank/DDBJ whole genome shotgun (WGS) entry which is preliminary data.</text>
</comment>
<dbReference type="EMBL" id="JAAMPC010000010">
    <property type="protein sequence ID" value="KAG2287155.1"/>
    <property type="molecule type" value="Genomic_DNA"/>
</dbReference>
<dbReference type="OrthoDB" id="1888797at2759"/>
<keyword evidence="2" id="KW-1185">Reference proteome</keyword>
<protein>
    <submittedName>
        <fullName evidence="1">Uncharacterized protein</fullName>
    </submittedName>
</protein>
<sequence>MKNVVDATDFKSWYTRKVTTWDDSACLRGYEETFYNEKKRFWPQSNGGIDTRVGVGVTLYPSRRLV</sequence>
<gene>
    <name evidence="1" type="ORF">Bca52824_046759</name>
</gene>
<accession>A0A8X7RHT4</accession>